<protein>
    <recommendedName>
        <fullName evidence="1">Protein GrpE</fullName>
    </recommendedName>
    <alternativeName>
        <fullName evidence="1">HSP-70 cofactor</fullName>
    </alternativeName>
</protein>
<name>A0ABS6IGH6_9HYPH</name>
<dbReference type="Pfam" id="PF01025">
    <property type="entry name" value="GrpE"/>
    <property type="match status" value="1"/>
</dbReference>
<keyword evidence="1" id="KW-0963">Cytoplasm</keyword>
<evidence type="ECO:0000313" key="5">
    <source>
        <dbReference type="Proteomes" id="UP000727907"/>
    </source>
</evidence>
<dbReference type="CDD" id="cd00446">
    <property type="entry name" value="GrpE"/>
    <property type="match status" value="1"/>
</dbReference>
<keyword evidence="2" id="KW-0175">Coiled coil</keyword>
<evidence type="ECO:0000256" key="2">
    <source>
        <dbReference type="SAM" id="Coils"/>
    </source>
</evidence>
<sequence>MASDPTAGGTPADGPVDPDDIDIPPRPESAAEWQRLVEQLQAEKADLQDKQLRALAEAQNVRRRAQQDVEKERKFGNERFARDVLSVADNFGRALSALPADLDSLDPALRNVIVGIQATDRELQSVLERHGVTRIESLGKPFNAEFHQAMMEIENPDVPSGTVVQELIPGYLIAGRLLRAAMVAVSKGGPASSPSAGNEN</sequence>
<accession>A0ABS6IGH6</accession>
<proteinExistence type="inferred from homology"/>
<dbReference type="RefSeq" id="WP_216957670.1">
    <property type="nucleotide sequence ID" value="NZ_JAHOPB010000001.1"/>
</dbReference>
<feature type="coiled-coil region" evidence="2">
    <location>
        <begin position="30"/>
        <end position="57"/>
    </location>
</feature>
<dbReference type="PANTHER" id="PTHR21237:SF23">
    <property type="entry name" value="GRPE PROTEIN HOMOLOG, MITOCHONDRIAL"/>
    <property type="match status" value="1"/>
</dbReference>
<keyword evidence="5" id="KW-1185">Reference proteome</keyword>
<dbReference type="InterPro" id="IPR000740">
    <property type="entry name" value="GrpE"/>
</dbReference>
<reference evidence="4 5" key="1">
    <citation type="submission" date="2021-06" db="EMBL/GenBank/DDBJ databases">
        <authorList>
            <person name="Lee D.H."/>
        </authorList>
    </citation>
    <scope>NUCLEOTIDE SEQUENCE [LARGE SCALE GENOMIC DNA]</scope>
    <source>
        <strain evidence="4 5">MMS21-HV4-11</strain>
    </source>
</reference>
<dbReference type="PROSITE" id="PS01071">
    <property type="entry name" value="GRPE"/>
    <property type="match status" value="1"/>
</dbReference>
<evidence type="ECO:0000313" key="4">
    <source>
        <dbReference type="EMBL" id="MBU8873426.1"/>
    </source>
</evidence>
<keyword evidence="1" id="KW-0346">Stress response</keyword>
<comment type="subunit">
    <text evidence="1">Homodimer.</text>
</comment>
<comment type="subcellular location">
    <subcellularLocation>
        <location evidence="1">Cytoplasm</location>
    </subcellularLocation>
</comment>
<dbReference type="HAMAP" id="MF_01151">
    <property type="entry name" value="GrpE"/>
    <property type="match status" value="1"/>
</dbReference>
<gene>
    <name evidence="1" type="primary">grpE</name>
    <name evidence="4" type="ORF">KQ910_06595</name>
</gene>
<comment type="function">
    <text evidence="1">Participates actively in the response to hyperosmotic and heat shock by preventing the aggregation of stress-denatured proteins, in association with DnaK and GrpE. It is the nucleotide exchange factor for DnaK and may function as a thermosensor. Unfolded proteins bind initially to DnaJ; upon interaction with the DnaJ-bound protein, DnaK hydrolyzes its bound ATP, resulting in the formation of a stable complex. GrpE releases ADP from DnaK; ATP binding to DnaK triggers the release of the substrate protein, thus completing the reaction cycle. Several rounds of ATP-dependent interactions between DnaJ, DnaK and GrpE are required for fully efficient folding.</text>
</comment>
<comment type="similarity">
    <text evidence="1">Belongs to the GrpE family.</text>
</comment>
<keyword evidence="1" id="KW-0143">Chaperone</keyword>
<organism evidence="4 5">
    <name type="scientific">Reyranella humidisoli</name>
    <dbReference type="NCBI Taxonomy" id="2849149"/>
    <lineage>
        <taxon>Bacteria</taxon>
        <taxon>Pseudomonadati</taxon>
        <taxon>Pseudomonadota</taxon>
        <taxon>Alphaproteobacteria</taxon>
        <taxon>Hyphomicrobiales</taxon>
        <taxon>Reyranellaceae</taxon>
        <taxon>Reyranella</taxon>
    </lineage>
</organism>
<comment type="caution">
    <text evidence="4">The sequence shown here is derived from an EMBL/GenBank/DDBJ whole genome shotgun (WGS) entry which is preliminary data.</text>
</comment>
<dbReference type="EMBL" id="JAHOPB010000001">
    <property type="protein sequence ID" value="MBU8873426.1"/>
    <property type="molecule type" value="Genomic_DNA"/>
</dbReference>
<feature type="region of interest" description="Disordered" evidence="3">
    <location>
        <begin position="1"/>
        <end position="29"/>
    </location>
</feature>
<evidence type="ECO:0000256" key="1">
    <source>
        <dbReference type="HAMAP-Rule" id="MF_01151"/>
    </source>
</evidence>
<evidence type="ECO:0000256" key="3">
    <source>
        <dbReference type="SAM" id="MobiDB-lite"/>
    </source>
</evidence>
<dbReference type="PANTHER" id="PTHR21237">
    <property type="entry name" value="GRPE PROTEIN"/>
    <property type="match status" value="1"/>
</dbReference>
<dbReference type="Proteomes" id="UP000727907">
    <property type="component" value="Unassembled WGS sequence"/>
</dbReference>